<dbReference type="SUPFAM" id="SSF53335">
    <property type="entry name" value="S-adenosyl-L-methionine-dependent methyltransferases"/>
    <property type="match status" value="1"/>
</dbReference>
<dbReference type="AlphaFoldDB" id="A0A0D8B865"/>
<dbReference type="OrthoDB" id="9786503at2"/>
<keyword evidence="2 5" id="KW-0808">Transferase</keyword>
<dbReference type="PATRIC" id="fig|1502723.3.peg.7079"/>
<evidence type="ECO:0000313" key="6">
    <source>
        <dbReference type="Proteomes" id="UP000032545"/>
    </source>
</evidence>
<dbReference type="PANTHER" id="PTHR43464:SF19">
    <property type="entry name" value="UBIQUINONE BIOSYNTHESIS O-METHYLTRANSFERASE, MITOCHONDRIAL"/>
    <property type="match status" value="1"/>
</dbReference>
<proteinExistence type="predicted"/>
<keyword evidence="1 5" id="KW-0489">Methyltransferase</keyword>
<gene>
    <name evidence="5" type="ORF">FF36_06125</name>
</gene>
<evidence type="ECO:0000256" key="2">
    <source>
        <dbReference type="ARBA" id="ARBA00022679"/>
    </source>
</evidence>
<feature type="domain" description="Methyltransferase" evidence="4">
    <location>
        <begin position="55"/>
        <end position="148"/>
    </location>
</feature>
<dbReference type="InterPro" id="IPR041698">
    <property type="entry name" value="Methyltransf_25"/>
</dbReference>
<reference evidence="5 6" key="2">
    <citation type="journal article" date="2016" name="Genome Announc.">
        <title>Permanent Draft Genome Sequences for Two Variants of Frankia sp. Strain CpI1, the First Frankia Strain Isolated from Root Nodules of Comptonia peregrina.</title>
        <authorList>
            <person name="Oshone R."/>
            <person name="Hurst S.G.IV."/>
            <person name="Abebe-Akele F."/>
            <person name="Simpson S."/>
            <person name="Morris K."/>
            <person name="Thomas W.K."/>
            <person name="Tisa L.S."/>
        </authorList>
    </citation>
    <scope>NUCLEOTIDE SEQUENCE [LARGE SCALE GENOMIC DNA]</scope>
    <source>
        <strain evidence="6">CpI1-S</strain>
    </source>
</reference>
<dbReference type="PANTHER" id="PTHR43464">
    <property type="entry name" value="METHYLTRANSFERASE"/>
    <property type="match status" value="1"/>
</dbReference>
<sequence length="225" mass="24287">MHNETDDAVVPGHRHAYDAEQYWETRYREAEQLWSGNPNPVLVDVAARLEPGTALDLGCGDGSDAIWLAGRGWQVTSADISATALARAADRAATAGVGGAVDWQRHDLTRTLPDGRFDLVSAQFLHSPVAFPRETVLRSAAEHVAPGGTLLVVGHLELPPWADHHGPEHDPELYLPTPEEVLADLDLPAAQWRTERADVVARQVRGPEGQPGTTTDSIVALVRVG</sequence>
<dbReference type="EMBL" id="JYFN01000095">
    <property type="protein sequence ID" value="KJE19582.1"/>
    <property type="molecule type" value="Genomic_DNA"/>
</dbReference>
<evidence type="ECO:0000256" key="1">
    <source>
        <dbReference type="ARBA" id="ARBA00022603"/>
    </source>
</evidence>
<dbReference type="RefSeq" id="WP_044888532.1">
    <property type="nucleotide sequence ID" value="NZ_JYFN01000095.1"/>
</dbReference>
<dbReference type="Gene3D" id="3.40.50.150">
    <property type="entry name" value="Vaccinia Virus protein VP39"/>
    <property type="match status" value="1"/>
</dbReference>
<dbReference type="Pfam" id="PF13649">
    <property type="entry name" value="Methyltransf_25"/>
    <property type="match status" value="1"/>
</dbReference>
<keyword evidence="3" id="KW-0949">S-adenosyl-L-methionine</keyword>
<keyword evidence="6" id="KW-1185">Reference proteome</keyword>
<dbReference type="InterPro" id="IPR029063">
    <property type="entry name" value="SAM-dependent_MTases_sf"/>
</dbReference>
<evidence type="ECO:0000259" key="4">
    <source>
        <dbReference type="Pfam" id="PF13649"/>
    </source>
</evidence>
<dbReference type="GO" id="GO:0032259">
    <property type="term" value="P:methylation"/>
    <property type="evidence" value="ECO:0007669"/>
    <property type="project" value="UniProtKB-KW"/>
</dbReference>
<accession>A0A0D8B865</accession>
<evidence type="ECO:0000313" key="5">
    <source>
        <dbReference type="EMBL" id="KJE19582.1"/>
    </source>
</evidence>
<organism evidence="5 6">
    <name type="scientific">Frankia torreyi</name>
    <dbReference type="NCBI Taxonomy" id="1856"/>
    <lineage>
        <taxon>Bacteria</taxon>
        <taxon>Bacillati</taxon>
        <taxon>Actinomycetota</taxon>
        <taxon>Actinomycetes</taxon>
        <taxon>Frankiales</taxon>
        <taxon>Frankiaceae</taxon>
        <taxon>Frankia</taxon>
    </lineage>
</organism>
<dbReference type="GO" id="GO:0008168">
    <property type="term" value="F:methyltransferase activity"/>
    <property type="evidence" value="ECO:0007669"/>
    <property type="project" value="UniProtKB-KW"/>
</dbReference>
<protein>
    <submittedName>
        <fullName evidence="5">Methyltransferase domain</fullName>
    </submittedName>
</protein>
<dbReference type="Proteomes" id="UP000032545">
    <property type="component" value="Unassembled WGS sequence"/>
</dbReference>
<name>A0A0D8B865_9ACTN</name>
<evidence type="ECO:0000256" key="3">
    <source>
        <dbReference type="ARBA" id="ARBA00022691"/>
    </source>
</evidence>
<reference evidence="6" key="1">
    <citation type="submission" date="2015-02" db="EMBL/GenBank/DDBJ databases">
        <title>Draft Genome of Frankia sp. CpI1-S.</title>
        <authorList>
            <person name="Oshone R.T."/>
            <person name="Ngom M."/>
            <person name="Ghodhbane-Gtari F."/>
            <person name="Gtari M."/>
            <person name="Morris K."/>
            <person name="Thomas K."/>
            <person name="Sen A."/>
            <person name="Tisa L.S."/>
        </authorList>
    </citation>
    <scope>NUCLEOTIDE SEQUENCE [LARGE SCALE GENOMIC DNA]</scope>
    <source>
        <strain evidence="6">CpI1-S</strain>
    </source>
</reference>
<dbReference type="CDD" id="cd02440">
    <property type="entry name" value="AdoMet_MTases"/>
    <property type="match status" value="1"/>
</dbReference>
<comment type="caution">
    <text evidence="5">The sequence shown here is derived from an EMBL/GenBank/DDBJ whole genome shotgun (WGS) entry which is preliminary data.</text>
</comment>